<proteinExistence type="predicted"/>
<keyword evidence="1" id="KW-0732">Signal</keyword>
<protein>
    <recommendedName>
        <fullName evidence="2">DUF1559 domain-containing protein</fullName>
    </recommendedName>
</protein>
<dbReference type="AlphaFoldDB" id="A0A517NX47"/>
<dbReference type="Pfam" id="PF07596">
    <property type="entry name" value="SBP_bac_10"/>
    <property type="match status" value="2"/>
</dbReference>
<keyword evidence="4" id="KW-1185">Reference proteome</keyword>
<name>A0A517NX47_9BACT</name>
<dbReference type="EMBL" id="CP036526">
    <property type="protein sequence ID" value="QDT11710.1"/>
    <property type="molecule type" value="Genomic_DNA"/>
</dbReference>
<dbReference type="PROSITE" id="PS51257">
    <property type="entry name" value="PROKAR_LIPOPROTEIN"/>
    <property type="match status" value="1"/>
</dbReference>
<feature type="domain" description="DUF1559" evidence="2">
    <location>
        <begin position="506"/>
        <end position="534"/>
    </location>
</feature>
<dbReference type="PANTHER" id="PTHR30093:SF2">
    <property type="entry name" value="TYPE II SECRETION SYSTEM PROTEIN H"/>
    <property type="match status" value="1"/>
</dbReference>
<dbReference type="OrthoDB" id="285651at2"/>
<organism evidence="3 4">
    <name type="scientific">Stieleria marina</name>
    <dbReference type="NCBI Taxonomy" id="1930275"/>
    <lineage>
        <taxon>Bacteria</taxon>
        <taxon>Pseudomonadati</taxon>
        <taxon>Planctomycetota</taxon>
        <taxon>Planctomycetia</taxon>
        <taxon>Pirellulales</taxon>
        <taxon>Pirellulaceae</taxon>
        <taxon>Stieleria</taxon>
    </lineage>
</organism>
<gene>
    <name evidence="3" type="ORF">K239x_37100</name>
</gene>
<feature type="chain" id="PRO_5021935244" description="DUF1559 domain-containing protein" evidence="1">
    <location>
        <begin position="24"/>
        <end position="550"/>
    </location>
</feature>
<dbReference type="InterPro" id="IPR011453">
    <property type="entry name" value="DUF1559"/>
</dbReference>
<dbReference type="InterPro" id="IPR027558">
    <property type="entry name" value="Pre_pil_HX9DG_C"/>
</dbReference>
<evidence type="ECO:0000313" key="3">
    <source>
        <dbReference type="EMBL" id="QDT11710.1"/>
    </source>
</evidence>
<feature type="domain" description="DUF1559" evidence="2">
    <location>
        <begin position="348"/>
        <end position="493"/>
    </location>
</feature>
<dbReference type="SUPFAM" id="SSF54523">
    <property type="entry name" value="Pili subunits"/>
    <property type="match status" value="1"/>
</dbReference>
<evidence type="ECO:0000256" key="1">
    <source>
        <dbReference type="SAM" id="SignalP"/>
    </source>
</evidence>
<dbReference type="InterPro" id="IPR045584">
    <property type="entry name" value="Pilin-like"/>
</dbReference>
<reference evidence="3 4" key="1">
    <citation type="submission" date="2019-02" db="EMBL/GenBank/DDBJ databases">
        <title>Deep-cultivation of Planctomycetes and their phenomic and genomic characterization uncovers novel biology.</title>
        <authorList>
            <person name="Wiegand S."/>
            <person name="Jogler M."/>
            <person name="Boedeker C."/>
            <person name="Pinto D."/>
            <person name="Vollmers J."/>
            <person name="Rivas-Marin E."/>
            <person name="Kohn T."/>
            <person name="Peeters S.H."/>
            <person name="Heuer A."/>
            <person name="Rast P."/>
            <person name="Oberbeckmann S."/>
            <person name="Bunk B."/>
            <person name="Jeske O."/>
            <person name="Meyerdierks A."/>
            <person name="Storesund J.E."/>
            <person name="Kallscheuer N."/>
            <person name="Luecker S."/>
            <person name="Lage O.M."/>
            <person name="Pohl T."/>
            <person name="Merkel B.J."/>
            <person name="Hornburger P."/>
            <person name="Mueller R.-W."/>
            <person name="Bruemmer F."/>
            <person name="Labrenz M."/>
            <person name="Spormann A.M."/>
            <person name="Op den Camp H."/>
            <person name="Overmann J."/>
            <person name="Amann R."/>
            <person name="Jetten M.S.M."/>
            <person name="Mascher T."/>
            <person name="Medema M.H."/>
            <person name="Devos D.P."/>
            <person name="Kaster A.-K."/>
            <person name="Ovreas L."/>
            <person name="Rohde M."/>
            <person name="Galperin M.Y."/>
            <person name="Jogler C."/>
        </authorList>
    </citation>
    <scope>NUCLEOTIDE SEQUENCE [LARGE SCALE GENOMIC DNA]</scope>
    <source>
        <strain evidence="3 4">K23_9</strain>
    </source>
</reference>
<evidence type="ECO:0000259" key="2">
    <source>
        <dbReference type="Pfam" id="PF07596"/>
    </source>
</evidence>
<accession>A0A517NX47</accession>
<dbReference type="PANTHER" id="PTHR30093">
    <property type="entry name" value="GENERAL SECRETION PATHWAY PROTEIN G"/>
    <property type="match status" value="1"/>
</dbReference>
<evidence type="ECO:0000313" key="4">
    <source>
        <dbReference type="Proteomes" id="UP000319817"/>
    </source>
</evidence>
<dbReference type="RefSeq" id="WP_145419506.1">
    <property type="nucleotide sequence ID" value="NZ_CP036526.1"/>
</dbReference>
<dbReference type="NCBIfam" id="TIGR04294">
    <property type="entry name" value="pre_pil_HX9DG"/>
    <property type="match status" value="1"/>
</dbReference>
<feature type="signal peptide" evidence="1">
    <location>
        <begin position="1"/>
        <end position="23"/>
    </location>
</feature>
<dbReference type="Proteomes" id="UP000319817">
    <property type="component" value="Chromosome"/>
</dbReference>
<sequence precursor="true">MYTVRFYFSLTLAVLSACTSIDAVCSQELPAGLQPTDAPFVSTETEFVPVDAMMVSRMNAPQFLKTPGFDWLPIEVAQAWSQSMLGLDPMSIIEIKTVSSLLADRGTTAIGFVVTLSEDYDPTKISQELLATPATQTIDGKTVFVLDQSNATLLLHAVTPRKILVASELMLQPMLAADGTGAVNDLIRDNAMGDKASQMLMSLETLRPMIQQVMDDAGDDIPAELSDLINILDLVDAVMTDNAMKGAAQSISVELICKDAEAADEVRQILVRSIKYGRAQLLQSAMQGIRGQGRMPDAQRAYLVRIANFIVGKIRPEQENDRVVIRVTAEIPIATTGVLVGLLLPAVQAAREAARRMTASNHLKQIGLAIHNYHSAYNKLPGPIRDDNGKALLSWRVAILPFVEQQQLYQEFHLDEPWDSEHNIKLVDRISDVFSDPSLPLPPGKTVFRMMTGEEIGVKLEGDTRFRDITDGLSNTILCMEVKASEAITWSDPTPLELDFENPIPQMGHIHQGGCHVLMGDGAVVFITHSIDLQLLQGLLTRAGGEVVNR</sequence>